<reference evidence="3 4" key="1">
    <citation type="submission" date="2018-10" db="EMBL/GenBank/DDBJ databases">
        <title>Genomic Encyclopedia of Type Strains, Phase IV (KMG-IV): sequencing the most valuable type-strain genomes for metagenomic binning, comparative biology and taxonomic classification.</title>
        <authorList>
            <person name="Goeker M."/>
        </authorList>
    </citation>
    <scope>NUCLEOTIDE SEQUENCE [LARGE SCALE GENOMIC DNA]</scope>
    <source>
        <strain evidence="3 4">DSM 22008</strain>
    </source>
</reference>
<comment type="caution">
    <text evidence="3">The sequence shown here is derived from an EMBL/GenBank/DDBJ whole genome shotgun (WGS) entry which is preliminary data.</text>
</comment>
<gene>
    <name evidence="3" type="ORF">DES40_2409</name>
</gene>
<sequence length="240" mass="26110">MTNFKKTTTSFLTAALLGSAMSMGIAHAQDAPSPFASLDVDANGQVNFSEYAKDAEMRGQSIEAAMRQFNVISGGEQTFNQSQYAASFAVQGEINTQQGGNTVIMPVEPSAVMGEVATGIVVEEPVDVEEPAADLSDDGWDDSASESLDEWSDEAAENTEEWTEDAADTAEEWTDEATDTADEWADEVTDEAEEWNENLRENTEELSDDLDSDIDAETTIETDTDIEVETEMTPEKVETE</sequence>
<keyword evidence="2" id="KW-0732">Signal</keyword>
<evidence type="ECO:0000313" key="3">
    <source>
        <dbReference type="EMBL" id="RKQ69606.1"/>
    </source>
</evidence>
<feature type="signal peptide" evidence="2">
    <location>
        <begin position="1"/>
        <end position="28"/>
    </location>
</feature>
<evidence type="ECO:0000256" key="2">
    <source>
        <dbReference type="SAM" id="SignalP"/>
    </source>
</evidence>
<evidence type="ECO:0000313" key="4">
    <source>
        <dbReference type="Proteomes" id="UP000282211"/>
    </source>
</evidence>
<organism evidence="3 4">
    <name type="scientific">Litorimonas taeanensis</name>
    <dbReference type="NCBI Taxonomy" id="568099"/>
    <lineage>
        <taxon>Bacteria</taxon>
        <taxon>Pseudomonadati</taxon>
        <taxon>Pseudomonadota</taxon>
        <taxon>Alphaproteobacteria</taxon>
        <taxon>Maricaulales</taxon>
        <taxon>Robiginitomaculaceae</taxon>
    </lineage>
</organism>
<evidence type="ECO:0000256" key="1">
    <source>
        <dbReference type="SAM" id="MobiDB-lite"/>
    </source>
</evidence>
<protein>
    <submittedName>
        <fullName evidence="3">Clathrin light subunit</fullName>
    </submittedName>
</protein>
<dbReference type="PROSITE" id="PS00018">
    <property type="entry name" value="EF_HAND_1"/>
    <property type="match status" value="1"/>
</dbReference>
<dbReference type="EMBL" id="RBII01000002">
    <property type="protein sequence ID" value="RKQ69606.1"/>
    <property type="molecule type" value="Genomic_DNA"/>
</dbReference>
<dbReference type="AlphaFoldDB" id="A0A420WF44"/>
<proteinExistence type="predicted"/>
<dbReference type="RefSeq" id="WP_121102469.1">
    <property type="nucleotide sequence ID" value="NZ_RBII01000002.1"/>
</dbReference>
<feature type="compositionally biased region" description="Acidic residues" evidence="1">
    <location>
        <begin position="204"/>
        <end position="232"/>
    </location>
</feature>
<dbReference type="InterPro" id="IPR018247">
    <property type="entry name" value="EF_Hand_1_Ca_BS"/>
</dbReference>
<feature type="compositionally biased region" description="Acidic residues" evidence="1">
    <location>
        <begin position="131"/>
        <end position="196"/>
    </location>
</feature>
<keyword evidence="4" id="KW-1185">Reference proteome</keyword>
<dbReference type="InParanoid" id="A0A420WF44"/>
<accession>A0A420WF44</accession>
<name>A0A420WF44_9PROT</name>
<feature type="chain" id="PRO_5019561092" evidence="2">
    <location>
        <begin position="29"/>
        <end position="240"/>
    </location>
</feature>
<feature type="region of interest" description="Disordered" evidence="1">
    <location>
        <begin position="131"/>
        <end position="240"/>
    </location>
</feature>
<dbReference type="Proteomes" id="UP000282211">
    <property type="component" value="Unassembled WGS sequence"/>
</dbReference>